<evidence type="ECO:0000256" key="12">
    <source>
        <dbReference type="PIRSR" id="PIRSR617512-3"/>
    </source>
</evidence>
<evidence type="ECO:0000313" key="17">
    <source>
        <dbReference type="Proteomes" id="UP000529795"/>
    </source>
</evidence>
<feature type="binding site" evidence="11">
    <location>
        <position position="304"/>
    </location>
    <ligand>
        <name>pyrroloquinoline quinone</name>
        <dbReference type="ChEBI" id="CHEBI:58442"/>
    </ligand>
</feature>
<keyword evidence="4" id="KW-0732">Signal</keyword>
<dbReference type="NCBIfam" id="TIGR03075">
    <property type="entry name" value="PQQ_enz_alc_DH"/>
    <property type="match status" value="1"/>
</dbReference>
<evidence type="ECO:0000259" key="15">
    <source>
        <dbReference type="PROSITE" id="PS51007"/>
    </source>
</evidence>
<keyword evidence="5 12" id="KW-0106">Calcium</keyword>
<dbReference type="PROSITE" id="PS00364">
    <property type="entry name" value="BACTERIAL_PQQ_2"/>
    <property type="match status" value="1"/>
</dbReference>
<dbReference type="InterPro" id="IPR011047">
    <property type="entry name" value="Quinoprotein_ADH-like_sf"/>
</dbReference>
<name>A0A840FB58_9SPHN</name>
<dbReference type="GO" id="GO:0009055">
    <property type="term" value="F:electron transfer activity"/>
    <property type="evidence" value="ECO:0007669"/>
    <property type="project" value="InterPro"/>
</dbReference>
<evidence type="ECO:0000256" key="1">
    <source>
        <dbReference type="ARBA" id="ARBA00008156"/>
    </source>
</evidence>
<dbReference type="PANTHER" id="PTHR32303">
    <property type="entry name" value="QUINOPROTEIN ALCOHOL DEHYDROGENASE (CYTOCHROME C)"/>
    <property type="match status" value="1"/>
</dbReference>
<evidence type="ECO:0000256" key="11">
    <source>
        <dbReference type="PIRSR" id="PIRSR617512-2"/>
    </source>
</evidence>
<evidence type="ECO:0000256" key="10">
    <source>
        <dbReference type="PIRSR" id="PIRSR617512-1"/>
    </source>
</evidence>
<dbReference type="PROSITE" id="PS51007">
    <property type="entry name" value="CYTC"/>
    <property type="match status" value="1"/>
</dbReference>
<proteinExistence type="inferred from homology"/>
<keyword evidence="9 13" id="KW-1015">Disulfide bond</keyword>
<gene>
    <name evidence="16" type="ORF">GGQ80_000633</name>
</gene>
<keyword evidence="3 12" id="KW-0479">Metal-binding</keyword>
<evidence type="ECO:0000256" key="3">
    <source>
        <dbReference type="ARBA" id="ARBA00022723"/>
    </source>
</evidence>
<comment type="caution">
    <text evidence="16">The sequence shown here is derived from an EMBL/GenBank/DDBJ whole genome shotgun (WGS) entry which is preliminary data.</text>
</comment>
<dbReference type="GO" id="GO:0005509">
    <property type="term" value="F:calcium ion binding"/>
    <property type="evidence" value="ECO:0007669"/>
    <property type="project" value="InterPro"/>
</dbReference>
<dbReference type="Pfam" id="PF01011">
    <property type="entry name" value="PQQ"/>
    <property type="match status" value="2"/>
</dbReference>
<feature type="region of interest" description="Disordered" evidence="14">
    <location>
        <begin position="74"/>
        <end position="102"/>
    </location>
</feature>
<feature type="binding site" evidence="11">
    <location>
        <begin position="458"/>
        <end position="459"/>
    </location>
    <ligand>
        <name>pyrroloquinoline quinone</name>
        <dbReference type="ChEBI" id="CHEBI:58442"/>
    </ligand>
</feature>
<evidence type="ECO:0000256" key="14">
    <source>
        <dbReference type="SAM" id="MobiDB-lite"/>
    </source>
</evidence>
<evidence type="ECO:0000256" key="7">
    <source>
        <dbReference type="ARBA" id="ARBA00023002"/>
    </source>
</evidence>
<dbReference type="InterPro" id="IPR001479">
    <property type="entry name" value="Quinoprotein_DH_CS"/>
</dbReference>
<dbReference type="Gene3D" id="1.10.760.10">
    <property type="entry name" value="Cytochrome c-like domain"/>
    <property type="match status" value="1"/>
</dbReference>
<comment type="cofactor">
    <cofactor evidence="12">
        <name>Ca(2+)</name>
        <dbReference type="ChEBI" id="CHEBI:29108"/>
    </cofactor>
    <text evidence="12">Binds 1 Ca(2+) ion per subunit.</text>
</comment>
<feature type="binding site" evidence="11">
    <location>
        <position position="604"/>
    </location>
    <ligand>
        <name>pyrroloquinoline quinone</name>
        <dbReference type="ChEBI" id="CHEBI:58442"/>
    </ligand>
</feature>
<feature type="domain" description="Cytochrome c" evidence="15">
    <location>
        <begin position="656"/>
        <end position="734"/>
    </location>
</feature>
<dbReference type="SUPFAM" id="SSF46626">
    <property type="entry name" value="Cytochrome c"/>
    <property type="match status" value="1"/>
</dbReference>
<dbReference type="EMBL" id="JACIEV010000001">
    <property type="protein sequence ID" value="MBB4152757.1"/>
    <property type="molecule type" value="Genomic_DNA"/>
</dbReference>
<dbReference type="InterPro" id="IPR009056">
    <property type="entry name" value="Cyt_c-like_dom"/>
</dbReference>
<feature type="binding site" description="covalent" evidence="11">
    <location>
        <position position="669"/>
    </location>
    <ligand>
        <name>heme c</name>
        <dbReference type="ChEBI" id="CHEBI:61717"/>
    </ligand>
</feature>
<dbReference type="GO" id="GO:0020037">
    <property type="term" value="F:heme binding"/>
    <property type="evidence" value="ECO:0007669"/>
    <property type="project" value="InterPro"/>
</dbReference>
<dbReference type="CDD" id="cd10279">
    <property type="entry name" value="PQQ_ADH_II"/>
    <property type="match status" value="1"/>
</dbReference>
<dbReference type="InterPro" id="IPR017512">
    <property type="entry name" value="PQQ_MeOH/EtOH_DH"/>
</dbReference>
<comment type="similarity">
    <text evidence="1">Belongs to the bacterial PQQ dehydrogenase family.</text>
</comment>
<keyword evidence="17" id="KW-1185">Reference proteome</keyword>
<feature type="binding site" evidence="11">
    <location>
        <begin position="241"/>
        <end position="242"/>
    </location>
    <ligand>
        <name>pyrroloquinoline quinone</name>
        <dbReference type="ChEBI" id="CHEBI:58442"/>
    </ligand>
</feature>
<feature type="binding site" evidence="12">
    <location>
        <position position="369"/>
    </location>
    <ligand>
        <name>Ca(2+)</name>
        <dbReference type="ChEBI" id="CHEBI:29108"/>
    </ligand>
</feature>
<feature type="binding site" evidence="12">
    <location>
        <position position="324"/>
    </location>
    <ligand>
        <name>Ca(2+)</name>
        <dbReference type="ChEBI" id="CHEBI:29108"/>
    </ligand>
</feature>
<comment type="cofactor">
    <cofactor evidence="11">
        <name>heme c</name>
        <dbReference type="ChEBI" id="CHEBI:61717"/>
    </cofactor>
    <text evidence="11">Binds 1 heme c group per subunit.</text>
</comment>
<keyword evidence="6 11" id="KW-0634">PQQ</keyword>
<evidence type="ECO:0000256" key="4">
    <source>
        <dbReference type="ARBA" id="ARBA00022729"/>
    </source>
</evidence>
<dbReference type="InterPro" id="IPR002372">
    <property type="entry name" value="PQQ_rpt_dom"/>
</dbReference>
<feature type="binding site" evidence="11">
    <location>
        <position position="396"/>
    </location>
    <ligand>
        <name>pyrroloquinoline quinone</name>
        <dbReference type="ChEBI" id="CHEBI:58442"/>
    </ligand>
</feature>
<dbReference type="SUPFAM" id="SSF50998">
    <property type="entry name" value="Quinoprotein alcohol dehydrogenase-like"/>
    <property type="match status" value="1"/>
</dbReference>
<keyword evidence="7" id="KW-0560">Oxidoreductase</keyword>
<dbReference type="Gene3D" id="2.140.10.10">
    <property type="entry name" value="Quinoprotein alcohol dehydrogenase-like superfamily"/>
    <property type="match status" value="1"/>
</dbReference>
<feature type="disulfide bond" evidence="13">
    <location>
        <begin position="175"/>
        <end position="176"/>
    </location>
</feature>
<keyword evidence="8 12" id="KW-0408">Iron</keyword>
<dbReference type="GO" id="GO:0016020">
    <property type="term" value="C:membrane"/>
    <property type="evidence" value="ECO:0007669"/>
    <property type="project" value="InterPro"/>
</dbReference>
<sequence>MGARAAPLAWCPLRSERIRADRSGGTGRTARALGRLLRHLSGGTVTPMSDASPIFSRIAQLCAALVLAVTAGSCARSPTPDGGDGSEWTSTGRTNDEQRFSPLSQIDATNVGRMGLAWYDDFNLSRGEEATPLVIDDVLYVSTAWSMVKAYDAATGKPLWSFDPEVPRAQLVKACCDAVNRGVAAWKGKIYIATLDGRLIALNGKTGKPVWSVQTTDPSVPYTITGAPRIIKGKVIIGNGGAELGVRGYVGAYNAETGRKIWRFYTVPGEPGKADGEVSDRPMQMAAKTWSGDAWWRQKAGGGTAWDAFAYDPELDLLYIGTGNGSPWSRAARSEGKGDNLFLSSIVAVRPDTGEYVWHYQEVPGDEWDYTATQHIILADLKIGGSVRKVLMQAPKNGFFYVIDRATGKLISAEKYVPANWAERIDVATGRPVENPAARYSELGKPFYATPSSLGGHNWPPMAYNPGTGLVYIPAQELSVLFVADRTFRKSPIGYNTATKLGTRDASLKPPIPAAKGYLLAWDPVRQREVWRAPRDTFGNGGVLTTAGGLVIQGTGTGFLKVMRASDGKELWSQWLQAGVLAAPMTYSVKGRQYVAVLAGCGGVYGSACRMVDKDGRRPNLDRLLVFALDGRAKLPPAPAAQPMVLNPPPATASAAAMERGKGLYTRYCAVCHGYDAVSLGNQPDLRYSPLLGEEAWFSVLREGALSGSGMANFADVLDRQDAADIRYYLIGKAHDRRKNAPAAASKNAEHSS</sequence>
<evidence type="ECO:0000256" key="5">
    <source>
        <dbReference type="ARBA" id="ARBA00022837"/>
    </source>
</evidence>
<dbReference type="InterPro" id="IPR018391">
    <property type="entry name" value="PQQ_b-propeller_rpt"/>
</dbReference>
<feature type="binding site" description="axial binding residue" evidence="12">
    <location>
        <position position="711"/>
    </location>
    <ligand>
        <name>heme c</name>
        <dbReference type="ChEBI" id="CHEBI:61717"/>
    </ligand>
    <ligandPart>
        <name>Fe</name>
        <dbReference type="ChEBI" id="CHEBI:18248"/>
    </ligandPart>
</feature>
<dbReference type="AlphaFoldDB" id="A0A840FB58"/>
<evidence type="ECO:0000256" key="6">
    <source>
        <dbReference type="ARBA" id="ARBA00022891"/>
    </source>
</evidence>
<feature type="binding site" description="axial binding residue" evidence="12">
    <location>
        <position position="673"/>
    </location>
    <ligand>
        <name>heme c</name>
        <dbReference type="ChEBI" id="CHEBI:61717"/>
    </ligand>
    <ligandPart>
        <name>Fe</name>
        <dbReference type="ChEBI" id="CHEBI:18248"/>
    </ligandPart>
</feature>
<keyword evidence="2 11" id="KW-0349">Heme</keyword>
<dbReference type="GO" id="GO:0016614">
    <property type="term" value="F:oxidoreductase activity, acting on CH-OH group of donors"/>
    <property type="evidence" value="ECO:0007669"/>
    <property type="project" value="InterPro"/>
</dbReference>
<evidence type="ECO:0000256" key="13">
    <source>
        <dbReference type="PIRSR" id="PIRSR617512-4"/>
    </source>
</evidence>
<feature type="binding site" description="covalent" evidence="11">
    <location>
        <position position="672"/>
    </location>
    <ligand>
        <name>heme c</name>
        <dbReference type="ChEBI" id="CHEBI:61717"/>
    </ligand>
</feature>
<evidence type="ECO:0000256" key="8">
    <source>
        <dbReference type="ARBA" id="ARBA00023004"/>
    </source>
</evidence>
<feature type="binding site" evidence="11">
    <location>
        <position position="129"/>
    </location>
    <ligand>
        <name>pyrroloquinoline quinone</name>
        <dbReference type="ChEBI" id="CHEBI:58442"/>
    </ligand>
</feature>
<dbReference type="GO" id="GO:0030288">
    <property type="term" value="C:outer membrane-bounded periplasmic space"/>
    <property type="evidence" value="ECO:0007669"/>
    <property type="project" value="InterPro"/>
</dbReference>
<feature type="active site" description="Proton acceptor" evidence="10">
    <location>
        <position position="369"/>
    </location>
</feature>
<feature type="binding site" evidence="11">
    <location>
        <position position="181"/>
    </location>
    <ligand>
        <name>pyrroloquinoline quinone</name>
        <dbReference type="ChEBI" id="CHEBI:58442"/>
    </ligand>
</feature>
<organism evidence="16 17">
    <name type="scientific">Sphingomonas jinjuensis</name>
    <dbReference type="NCBI Taxonomy" id="535907"/>
    <lineage>
        <taxon>Bacteria</taxon>
        <taxon>Pseudomonadati</taxon>
        <taxon>Pseudomonadota</taxon>
        <taxon>Alphaproteobacteria</taxon>
        <taxon>Sphingomonadales</taxon>
        <taxon>Sphingomonadaceae</taxon>
        <taxon>Sphingomonas</taxon>
    </lineage>
</organism>
<feature type="binding site" evidence="12">
    <location>
        <position position="243"/>
    </location>
    <ligand>
        <name>Ca(2+)</name>
        <dbReference type="ChEBI" id="CHEBI:29108"/>
    </ligand>
</feature>
<comment type="cofactor">
    <cofactor evidence="11">
        <name>pyrroloquinoline quinone</name>
        <dbReference type="ChEBI" id="CHEBI:58442"/>
    </cofactor>
    <text evidence="11">Binds 1 PQQ group per subunit.</text>
</comment>
<dbReference type="Pfam" id="PF13442">
    <property type="entry name" value="Cytochrome_CBB3"/>
    <property type="match status" value="1"/>
</dbReference>
<evidence type="ECO:0000313" key="16">
    <source>
        <dbReference type="EMBL" id="MBB4152757.1"/>
    </source>
</evidence>
<accession>A0A840FB58</accession>
<dbReference type="SMART" id="SM00564">
    <property type="entry name" value="PQQ"/>
    <property type="match status" value="4"/>
</dbReference>
<evidence type="ECO:0000256" key="9">
    <source>
        <dbReference type="ARBA" id="ARBA00023157"/>
    </source>
</evidence>
<protein>
    <submittedName>
        <fullName evidence="16">PQQ-dependent dehydrogenase (Methanol/ethanol family)</fullName>
    </submittedName>
</protein>
<dbReference type="Proteomes" id="UP000529795">
    <property type="component" value="Unassembled WGS sequence"/>
</dbReference>
<evidence type="ECO:0000256" key="2">
    <source>
        <dbReference type="ARBA" id="ARBA00022617"/>
    </source>
</evidence>
<dbReference type="InterPro" id="IPR036909">
    <property type="entry name" value="Cyt_c-like_dom_sf"/>
</dbReference>
<feature type="binding site" evidence="11">
    <location>
        <position position="225"/>
    </location>
    <ligand>
        <name>pyrroloquinoline quinone</name>
        <dbReference type="ChEBI" id="CHEBI:58442"/>
    </ligand>
</feature>
<reference evidence="16 17" key="1">
    <citation type="submission" date="2020-08" db="EMBL/GenBank/DDBJ databases">
        <title>Genomic Encyclopedia of Type Strains, Phase IV (KMG-IV): sequencing the most valuable type-strain genomes for metagenomic binning, comparative biology and taxonomic classification.</title>
        <authorList>
            <person name="Goeker M."/>
        </authorList>
    </citation>
    <scope>NUCLEOTIDE SEQUENCE [LARGE SCALE GENOMIC DNA]</scope>
    <source>
        <strain evidence="16 17">YC6723</strain>
    </source>
</reference>